<feature type="chain" id="PRO_5045156929" evidence="3">
    <location>
        <begin position="23"/>
        <end position="420"/>
    </location>
</feature>
<proteinExistence type="inferred from homology"/>
<sequence>MARMLPLLAGLLVTGLCPTVLCHSDGTLGGMNQTEGDNQTRLDDLRFADSNTDFAFSLYKKLARNDPSKNVVFSPISISVALAFLSLGARGTTQMEILNGLKFNLTETSEAEIHQAFQHLLFVSNQLNSHLELSMSTAMFVNEALDLLGGFQEDAKALYGAETIQANFRDVAAAKKLINDYVERKSHGKIQDLISSLDPETTIILVNAIFFKANWQNPFDPHDTIKSKFHVSQTKSVNVPMMEIEDLAIPYFRDPELSCTVLELKYTGNASTLFILPDKDKMEDVEARLSPETLRRWRESLRTSVIDELYLPKFSISGSYDLDKELPQMGMRRIFSNQADLSGITGVKDMKVSQVVHKALLSVGEMGTEAAAATGVKMIPLSGRWGQLRIVNLNRPFLMVTLTNSQRILFLTRVCNPTQA</sequence>
<evidence type="ECO:0000313" key="5">
    <source>
        <dbReference type="Proteomes" id="UP000694863"/>
    </source>
</evidence>
<accession>A0ABM0IFG8</accession>
<dbReference type="InterPro" id="IPR023796">
    <property type="entry name" value="Serpin_dom"/>
</dbReference>
<dbReference type="InterPro" id="IPR042178">
    <property type="entry name" value="Serpin_sf_1"/>
</dbReference>
<feature type="signal peptide" evidence="3">
    <location>
        <begin position="1"/>
        <end position="22"/>
    </location>
</feature>
<dbReference type="Gene3D" id="2.30.39.10">
    <property type="entry name" value="Alpha-1-antitrypsin, domain 1"/>
    <property type="match status" value="1"/>
</dbReference>
<comment type="similarity">
    <text evidence="1 2">Belongs to the serpin family.</text>
</comment>
<dbReference type="PANTHER" id="PTHR11461:SF145">
    <property type="entry name" value="ALPHA-1-ANTICHYMOTRYPSIN"/>
    <property type="match status" value="1"/>
</dbReference>
<dbReference type="RefSeq" id="XP_004698837.1">
    <property type="nucleotide sequence ID" value="XM_004698780.2"/>
</dbReference>
<reference evidence="6" key="1">
    <citation type="submission" date="2025-08" db="UniProtKB">
        <authorList>
            <consortium name="RefSeq"/>
        </authorList>
    </citation>
    <scope>IDENTIFICATION</scope>
</reference>
<protein>
    <submittedName>
        <fullName evidence="6">Alpha-1-antichymotrypsin</fullName>
    </submittedName>
</protein>
<dbReference type="Pfam" id="PF00079">
    <property type="entry name" value="Serpin"/>
    <property type="match status" value="1"/>
</dbReference>
<feature type="domain" description="Serpin" evidence="4">
    <location>
        <begin position="56"/>
        <end position="417"/>
    </location>
</feature>
<dbReference type="Gene3D" id="3.30.497.10">
    <property type="entry name" value="Antithrombin, subunit I, domain 2"/>
    <property type="match status" value="1"/>
</dbReference>
<evidence type="ECO:0000256" key="2">
    <source>
        <dbReference type="RuleBase" id="RU000411"/>
    </source>
</evidence>
<dbReference type="SMART" id="SM00093">
    <property type="entry name" value="SERPIN"/>
    <property type="match status" value="1"/>
</dbReference>
<dbReference type="Proteomes" id="UP000694863">
    <property type="component" value="Unplaced"/>
</dbReference>
<dbReference type="InterPro" id="IPR042185">
    <property type="entry name" value="Serpin_sf_2"/>
</dbReference>
<dbReference type="InterPro" id="IPR036186">
    <property type="entry name" value="Serpin_sf"/>
</dbReference>
<organism evidence="5 6">
    <name type="scientific">Echinops telfairi</name>
    <name type="common">Lesser hedgehog tenrec</name>
    <dbReference type="NCBI Taxonomy" id="9371"/>
    <lineage>
        <taxon>Eukaryota</taxon>
        <taxon>Metazoa</taxon>
        <taxon>Chordata</taxon>
        <taxon>Craniata</taxon>
        <taxon>Vertebrata</taxon>
        <taxon>Euteleostomi</taxon>
        <taxon>Mammalia</taxon>
        <taxon>Eutheria</taxon>
        <taxon>Afrotheria</taxon>
        <taxon>Tenrecidae</taxon>
        <taxon>Tenrecinae</taxon>
        <taxon>Echinops</taxon>
    </lineage>
</organism>
<evidence type="ECO:0000256" key="3">
    <source>
        <dbReference type="SAM" id="SignalP"/>
    </source>
</evidence>
<dbReference type="SUPFAM" id="SSF56574">
    <property type="entry name" value="Serpins"/>
    <property type="match status" value="1"/>
</dbReference>
<gene>
    <name evidence="6" type="primary">SERPINA3</name>
</gene>
<dbReference type="PANTHER" id="PTHR11461">
    <property type="entry name" value="SERINE PROTEASE INHIBITOR, SERPIN"/>
    <property type="match status" value="1"/>
</dbReference>
<evidence type="ECO:0000256" key="1">
    <source>
        <dbReference type="ARBA" id="ARBA00009500"/>
    </source>
</evidence>
<dbReference type="CDD" id="cd19551">
    <property type="entry name" value="serpinA3_A1AC"/>
    <property type="match status" value="1"/>
</dbReference>
<keyword evidence="3" id="KW-0732">Signal</keyword>
<dbReference type="InterPro" id="IPR000215">
    <property type="entry name" value="Serpin_fam"/>
</dbReference>
<dbReference type="GeneID" id="101661580"/>
<keyword evidence="5" id="KW-1185">Reference proteome</keyword>
<name>A0ABM0IFG8_ECHTE</name>
<evidence type="ECO:0000313" key="6">
    <source>
        <dbReference type="RefSeq" id="XP_004698837.1"/>
    </source>
</evidence>
<evidence type="ECO:0000259" key="4">
    <source>
        <dbReference type="SMART" id="SM00093"/>
    </source>
</evidence>